<sequence>MPALPRSMAASPSTPATDTIVVTIPAAKAAGGKLFGRLSAVQAP</sequence>
<protein>
    <submittedName>
        <fullName evidence="1">Uncharacterized protein</fullName>
    </submittedName>
</protein>
<accession>A0ABT3GHU3</accession>
<evidence type="ECO:0000313" key="1">
    <source>
        <dbReference type="EMBL" id="MCW1923071.1"/>
    </source>
</evidence>
<dbReference type="EMBL" id="JAPDDT010000003">
    <property type="protein sequence ID" value="MCW1923071.1"/>
    <property type="molecule type" value="Genomic_DNA"/>
</dbReference>
<evidence type="ECO:0000313" key="2">
    <source>
        <dbReference type="Proteomes" id="UP001320876"/>
    </source>
</evidence>
<keyword evidence="2" id="KW-1185">Reference proteome</keyword>
<reference evidence="1 2" key="1">
    <citation type="submission" date="2022-10" db="EMBL/GenBank/DDBJ databases">
        <title>Luteolibacter arcticus strain CCTCC AB 2014275, whole genome shotgun sequencing project.</title>
        <authorList>
            <person name="Zhao G."/>
            <person name="Shen L."/>
        </authorList>
    </citation>
    <scope>NUCLEOTIDE SEQUENCE [LARGE SCALE GENOMIC DNA]</scope>
    <source>
        <strain evidence="1 2">CCTCC AB 2014275</strain>
    </source>
</reference>
<name>A0ABT3GHU3_9BACT</name>
<dbReference type="RefSeq" id="WP_264487176.1">
    <property type="nucleotide sequence ID" value="NZ_JAPDDT010000003.1"/>
</dbReference>
<proteinExistence type="predicted"/>
<comment type="caution">
    <text evidence="1">The sequence shown here is derived from an EMBL/GenBank/DDBJ whole genome shotgun (WGS) entry which is preliminary data.</text>
</comment>
<gene>
    <name evidence="1" type="ORF">OKA05_10950</name>
</gene>
<dbReference type="Proteomes" id="UP001320876">
    <property type="component" value="Unassembled WGS sequence"/>
</dbReference>
<organism evidence="1 2">
    <name type="scientific">Luteolibacter arcticus</name>
    <dbReference type="NCBI Taxonomy" id="1581411"/>
    <lineage>
        <taxon>Bacteria</taxon>
        <taxon>Pseudomonadati</taxon>
        <taxon>Verrucomicrobiota</taxon>
        <taxon>Verrucomicrobiia</taxon>
        <taxon>Verrucomicrobiales</taxon>
        <taxon>Verrucomicrobiaceae</taxon>
        <taxon>Luteolibacter</taxon>
    </lineage>
</organism>